<protein>
    <recommendedName>
        <fullName evidence="3">NET domain-containing protein</fullName>
    </recommendedName>
</protein>
<feature type="coiled-coil region" evidence="1">
    <location>
        <begin position="20"/>
        <end position="86"/>
    </location>
</feature>
<organism evidence="2">
    <name type="scientific">viral metagenome</name>
    <dbReference type="NCBI Taxonomy" id="1070528"/>
    <lineage>
        <taxon>unclassified sequences</taxon>
        <taxon>metagenomes</taxon>
        <taxon>organismal metagenomes</taxon>
    </lineage>
</organism>
<evidence type="ECO:0008006" key="3">
    <source>
        <dbReference type="Google" id="ProtNLM"/>
    </source>
</evidence>
<reference evidence="2" key="1">
    <citation type="journal article" date="2020" name="Nature">
        <title>Giant virus diversity and host interactions through global metagenomics.</title>
        <authorList>
            <person name="Schulz F."/>
            <person name="Roux S."/>
            <person name="Paez-Espino D."/>
            <person name="Jungbluth S."/>
            <person name="Walsh D.A."/>
            <person name="Denef V.J."/>
            <person name="McMahon K.D."/>
            <person name="Konstantinidis K.T."/>
            <person name="Eloe-Fadrosh E.A."/>
            <person name="Kyrpides N.C."/>
            <person name="Woyke T."/>
        </authorList>
    </citation>
    <scope>NUCLEOTIDE SEQUENCE</scope>
    <source>
        <strain evidence="2">GVMAG-M-3300018428-16</strain>
    </source>
</reference>
<evidence type="ECO:0000313" key="2">
    <source>
        <dbReference type="EMBL" id="QHS95022.1"/>
    </source>
</evidence>
<dbReference type="AlphaFoldDB" id="A0A6C0BSQ9"/>
<sequence>MSENIVELESLKSQIEQLPKEHHITLLKMLKNKIENLNENKNGVFVNLSELPPIVIDELKNYCLYIKTQNIKLDNIENNQKEMESNFFSATSAMS</sequence>
<evidence type="ECO:0000256" key="1">
    <source>
        <dbReference type="SAM" id="Coils"/>
    </source>
</evidence>
<proteinExistence type="predicted"/>
<accession>A0A6C0BSQ9</accession>
<name>A0A6C0BSQ9_9ZZZZ</name>
<keyword evidence="1" id="KW-0175">Coiled coil</keyword>
<dbReference type="EMBL" id="MN739237">
    <property type="protein sequence ID" value="QHS95022.1"/>
    <property type="molecule type" value="Genomic_DNA"/>
</dbReference>